<reference evidence="1 2" key="1">
    <citation type="submission" date="2020-05" db="EMBL/GenBank/DDBJ databases">
        <title>Complete genome of Desulfobulbus oligotrophicus.</title>
        <authorList>
            <person name="Podar M."/>
        </authorList>
    </citation>
    <scope>NUCLEOTIDE SEQUENCE [LARGE SCALE GENOMIC DNA]</scope>
    <source>
        <strain evidence="1 2">Prop6</strain>
    </source>
</reference>
<organism evidence="1 2">
    <name type="scientific">Desulfobulbus oligotrophicus</name>
    <dbReference type="NCBI Taxonomy" id="1909699"/>
    <lineage>
        <taxon>Bacteria</taxon>
        <taxon>Pseudomonadati</taxon>
        <taxon>Thermodesulfobacteriota</taxon>
        <taxon>Desulfobulbia</taxon>
        <taxon>Desulfobulbales</taxon>
        <taxon>Desulfobulbaceae</taxon>
        <taxon>Desulfobulbus</taxon>
    </lineage>
</organism>
<sequence length="521" mass="57731">MADIGTLNPLSLVPLAGLSARSTNHAAQCYIIDEAAVRDVGYVTKDKRVVVWLWNGSATDANLTRINGNGEQADGIGWDATPPDLLIQGTSQRIVITVTIDGPLEYEALLTFLSSCAHSPTLTIIGTRAPHLSGDIAYLLMPHNWENGLDESLAWKTDVLVAHDRTEQRIQLRTLPRRAWDLRLVVAGAARRKLETWLGLRKTRYLFSPVWRDEARITAAIVAGASIVQVGTGYLDFAVGRWLVVYDAWDHFEIRTITGIGINYVAVDAPFAEEWPEGSLVAPCRYGIGIEQRRVSRFTESVGDYRIRFEARDESAMPAIATPDTYRDLVVCPFVPSWTGGEETWDNKWVRLDNDTGVIEFDIQAIEPVLSRAAQFRLIGRVGIDTFLRFLFYCAGRLSPFWLAATDRGFELALPAPAGATAITIGNIGYEYAFSGSPAREHIEMIATDGTIIRRRIMAVETLPTGEEQLTLDSGLPMDISASTLNRCAWLELCRLDSDAIDLKWWGHDCVDATLPIVVLP</sequence>
<dbReference type="RefSeq" id="WP_199262461.1">
    <property type="nucleotide sequence ID" value="NZ_CP054140.1"/>
</dbReference>
<keyword evidence="2" id="KW-1185">Reference proteome</keyword>
<dbReference type="AlphaFoldDB" id="A0A7T6ARB1"/>
<dbReference type="KEGG" id="dog:HP555_11050"/>
<proteinExistence type="predicted"/>
<evidence type="ECO:0000313" key="2">
    <source>
        <dbReference type="Proteomes" id="UP000596092"/>
    </source>
</evidence>
<name>A0A7T6ARB1_9BACT</name>
<gene>
    <name evidence="1" type="ORF">HP555_11050</name>
</gene>
<evidence type="ECO:0000313" key="1">
    <source>
        <dbReference type="EMBL" id="QQG66367.1"/>
    </source>
</evidence>
<protein>
    <submittedName>
        <fullName evidence="1">Uncharacterized protein</fullName>
    </submittedName>
</protein>
<dbReference type="Proteomes" id="UP000596092">
    <property type="component" value="Chromosome"/>
</dbReference>
<accession>A0A7T6ARB1</accession>
<dbReference type="EMBL" id="CP054140">
    <property type="protein sequence ID" value="QQG66367.1"/>
    <property type="molecule type" value="Genomic_DNA"/>
</dbReference>